<dbReference type="Proteomes" id="UP001165186">
    <property type="component" value="Unassembled WGS sequence"/>
</dbReference>
<evidence type="ECO:0000313" key="1">
    <source>
        <dbReference type="EMBL" id="GME28675.1"/>
    </source>
</evidence>
<proteinExistence type="predicted"/>
<dbReference type="EMBL" id="BSXG01000051">
    <property type="protein sequence ID" value="GME28675.1"/>
    <property type="molecule type" value="Genomic_DNA"/>
</dbReference>
<organism evidence="1 2">
    <name type="scientific">Neofusicoccum parvum</name>
    <dbReference type="NCBI Taxonomy" id="310453"/>
    <lineage>
        <taxon>Eukaryota</taxon>
        <taxon>Fungi</taxon>
        <taxon>Dikarya</taxon>
        <taxon>Ascomycota</taxon>
        <taxon>Pezizomycotina</taxon>
        <taxon>Dothideomycetes</taxon>
        <taxon>Dothideomycetes incertae sedis</taxon>
        <taxon>Botryosphaeriales</taxon>
        <taxon>Botryosphaeriaceae</taxon>
        <taxon>Neofusicoccum</taxon>
    </lineage>
</organism>
<protein>
    <submittedName>
        <fullName evidence="1">Uncharacterized protein</fullName>
    </submittedName>
</protein>
<comment type="caution">
    <text evidence="1">The sequence shown here is derived from an EMBL/GenBank/DDBJ whole genome shotgun (WGS) entry which is preliminary data.</text>
</comment>
<keyword evidence="2" id="KW-1185">Reference proteome</keyword>
<evidence type="ECO:0000313" key="2">
    <source>
        <dbReference type="Proteomes" id="UP001165186"/>
    </source>
</evidence>
<accession>A0ACB5S7G3</accession>
<reference evidence="1" key="1">
    <citation type="submission" date="2024-09" db="EMBL/GenBank/DDBJ databases">
        <title>Draft Genome Sequences of Neofusicoccum parvum.</title>
        <authorList>
            <person name="Ashida A."/>
            <person name="Camagna M."/>
            <person name="Tanaka A."/>
            <person name="Takemoto D."/>
        </authorList>
    </citation>
    <scope>NUCLEOTIDE SEQUENCE</scope>
    <source>
        <strain evidence="1">PPO83</strain>
    </source>
</reference>
<sequence>MVKPFRSNYKDFAAVSKPCRLEGDLDDLIVDGDIPQELDGTFYRVSQDPYYDPDYFQDGTKATPFDGDGNVSAFRIKDGRVSWKQRYVYTERLVAERKAGRSLFGLLSAPFTNHPCVQALTQSPANTNVIIHNGKLLALHEVGPPFEMDPVTLQTKGHEPWPGQLPPKQPFTAHPKVDPDTGHLVAFGYNLEGAMDKTLVVFEIDKDGKTVWERKATAPTNGPFHDMALTPNYVVLLQMPFLMDHTDVYSPGRMDMFYDRQCPAWFLVIPRNNPEKPVRMFRWKNCMNIHTGCAWEEDGSIFFDCTRAHNNAFTFLPFTDGPPPENAQLTVDFVKWKIDLTSDLDEVKDPEILVDIPCEFPRTDERYTGKKSNICFLAAFKLPDANRPLHQGLNVLTRFNLKTRKLDILDPGNCLVQEPAFIPRSENAPEGDGYIIVMVDNLEEHRNDLLIIDTQEFDKIKARIQLPLRLRSAVHGNWVDHERVPT</sequence>
<gene>
    <name evidence="1" type="primary">g892</name>
    <name evidence="1" type="ORF">NpPPO83_00000892</name>
</gene>
<name>A0ACB5S7G3_9PEZI</name>